<dbReference type="EMBL" id="SAEB01000003">
    <property type="protein sequence ID" value="RVD87943.1"/>
    <property type="molecule type" value="Genomic_DNA"/>
</dbReference>
<dbReference type="RefSeq" id="XP_067493487.1">
    <property type="nucleotide sequence ID" value="XM_067630889.1"/>
</dbReference>
<name>A0A437A9N7_ARTFL</name>
<sequence>MQFFTTVLVALSLASVAIAAPPPVPEPTITRITNPGAKISEPTITRVTNPDAKQTGVPTVTRISTPTCITKFTVTTSYPPKNQRYTTTVYKTLAAIPHNLDCKDCNLEVVTKTINTSRRPDATVTRESTLLRVPMCYFFPTPRP</sequence>
<evidence type="ECO:0000313" key="2">
    <source>
        <dbReference type="EMBL" id="RVD87943.1"/>
    </source>
</evidence>
<keyword evidence="1" id="KW-0732">Signal</keyword>
<evidence type="ECO:0000313" key="3">
    <source>
        <dbReference type="Proteomes" id="UP000283090"/>
    </source>
</evidence>
<dbReference type="OrthoDB" id="5411942at2759"/>
<dbReference type="VEuPathDB" id="FungiDB:DFL_002145"/>
<dbReference type="GeneID" id="93584456"/>
<proteinExistence type="predicted"/>
<evidence type="ECO:0000256" key="1">
    <source>
        <dbReference type="SAM" id="SignalP"/>
    </source>
</evidence>
<accession>A0A437A9N7</accession>
<feature type="signal peptide" evidence="1">
    <location>
        <begin position="1"/>
        <end position="19"/>
    </location>
</feature>
<evidence type="ECO:0008006" key="4">
    <source>
        <dbReference type="Google" id="ProtNLM"/>
    </source>
</evidence>
<comment type="caution">
    <text evidence="2">The sequence shown here is derived from an EMBL/GenBank/DDBJ whole genome shotgun (WGS) entry which is preliminary data.</text>
</comment>
<dbReference type="AlphaFoldDB" id="A0A437A9N7"/>
<gene>
    <name evidence="2" type="ORF">DFL_002145</name>
</gene>
<protein>
    <recommendedName>
        <fullName evidence="4">LITAF domain-containing protein</fullName>
    </recommendedName>
</protein>
<organism evidence="2 3">
    <name type="scientific">Arthrobotrys flagrans</name>
    <name type="common">Nematode-trapping fungus</name>
    <name type="synonym">Trichothecium flagrans</name>
    <dbReference type="NCBI Taxonomy" id="97331"/>
    <lineage>
        <taxon>Eukaryota</taxon>
        <taxon>Fungi</taxon>
        <taxon>Dikarya</taxon>
        <taxon>Ascomycota</taxon>
        <taxon>Pezizomycotina</taxon>
        <taxon>Orbiliomycetes</taxon>
        <taxon>Orbiliales</taxon>
        <taxon>Orbiliaceae</taxon>
        <taxon>Arthrobotrys</taxon>
    </lineage>
</organism>
<feature type="chain" id="PRO_5019115599" description="LITAF domain-containing protein" evidence="1">
    <location>
        <begin position="20"/>
        <end position="144"/>
    </location>
</feature>
<keyword evidence="3" id="KW-1185">Reference proteome</keyword>
<dbReference type="Proteomes" id="UP000283090">
    <property type="component" value="Unassembled WGS sequence"/>
</dbReference>
<reference evidence="2 3" key="1">
    <citation type="submission" date="2019-01" db="EMBL/GenBank/DDBJ databases">
        <title>Intercellular communication is required for trap formation in the nematode-trapping fungus Duddingtonia flagrans.</title>
        <authorList>
            <person name="Youssar L."/>
            <person name="Wernet V."/>
            <person name="Hensel N."/>
            <person name="Hildebrandt H.-G."/>
            <person name="Fischer R."/>
        </authorList>
    </citation>
    <scope>NUCLEOTIDE SEQUENCE [LARGE SCALE GENOMIC DNA]</scope>
    <source>
        <strain evidence="2 3">CBS H-5679</strain>
    </source>
</reference>